<sequence length="109" mass="11494">MPVDAGQCARGDAALARAFQFLGKRWNAAVLGSLSAGPAGFRELSRSIEGISDSVLSNRLVSLAETGLISRTVDAGPPVTVAYALTDRGRALMPALEQISRWADEHLPC</sequence>
<evidence type="ECO:0000256" key="3">
    <source>
        <dbReference type="ARBA" id="ARBA00023163"/>
    </source>
</evidence>
<dbReference type="InterPro" id="IPR002577">
    <property type="entry name" value="HTH_HxlR"/>
</dbReference>
<dbReference type="PANTHER" id="PTHR33204:SF37">
    <property type="entry name" value="HTH-TYPE TRANSCRIPTIONAL REGULATOR YODB"/>
    <property type="match status" value="1"/>
</dbReference>
<dbReference type="AlphaFoldDB" id="A0A919JEJ4"/>
<evidence type="ECO:0000256" key="2">
    <source>
        <dbReference type="ARBA" id="ARBA00023125"/>
    </source>
</evidence>
<keyword evidence="2" id="KW-0238">DNA-binding</keyword>
<evidence type="ECO:0000313" key="5">
    <source>
        <dbReference type="EMBL" id="GIE49559.1"/>
    </source>
</evidence>
<evidence type="ECO:0000256" key="1">
    <source>
        <dbReference type="ARBA" id="ARBA00023015"/>
    </source>
</evidence>
<name>A0A919JEJ4_9ACTN</name>
<feature type="domain" description="HTH hxlR-type" evidence="4">
    <location>
        <begin position="8"/>
        <end position="109"/>
    </location>
</feature>
<dbReference type="PANTHER" id="PTHR33204">
    <property type="entry name" value="TRANSCRIPTIONAL REGULATOR, MARR FAMILY"/>
    <property type="match status" value="1"/>
</dbReference>
<accession>A0A919JEJ4</accession>
<gene>
    <name evidence="5" type="ORF">Ani05nite_30930</name>
</gene>
<dbReference type="Proteomes" id="UP000647172">
    <property type="component" value="Unassembled WGS sequence"/>
</dbReference>
<keyword evidence="3" id="KW-0804">Transcription</keyword>
<keyword evidence="1" id="KW-0805">Transcription regulation</keyword>
<evidence type="ECO:0000313" key="6">
    <source>
        <dbReference type="Proteomes" id="UP000647172"/>
    </source>
</evidence>
<keyword evidence="6" id="KW-1185">Reference proteome</keyword>
<evidence type="ECO:0000259" key="4">
    <source>
        <dbReference type="PROSITE" id="PS51118"/>
    </source>
</evidence>
<comment type="caution">
    <text evidence="5">The sequence shown here is derived from an EMBL/GenBank/DDBJ whole genome shotgun (WGS) entry which is preliminary data.</text>
</comment>
<organism evidence="5 6">
    <name type="scientific">Actinoplanes nipponensis</name>
    <dbReference type="NCBI Taxonomy" id="135950"/>
    <lineage>
        <taxon>Bacteria</taxon>
        <taxon>Bacillati</taxon>
        <taxon>Actinomycetota</taxon>
        <taxon>Actinomycetes</taxon>
        <taxon>Micromonosporales</taxon>
        <taxon>Micromonosporaceae</taxon>
        <taxon>Actinoplanes</taxon>
    </lineage>
</organism>
<dbReference type="EMBL" id="BOMQ01000036">
    <property type="protein sequence ID" value="GIE49559.1"/>
    <property type="molecule type" value="Genomic_DNA"/>
</dbReference>
<reference evidence="5" key="1">
    <citation type="submission" date="2021-01" db="EMBL/GenBank/DDBJ databases">
        <title>Whole genome shotgun sequence of Actinoplanes nipponensis NBRC 14063.</title>
        <authorList>
            <person name="Komaki H."/>
            <person name="Tamura T."/>
        </authorList>
    </citation>
    <scope>NUCLEOTIDE SEQUENCE</scope>
    <source>
        <strain evidence="5">NBRC 14063</strain>
    </source>
</reference>
<dbReference type="InterPro" id="IPR036388">
    <property type="entry name" value="WH-like_DNA-bd_sf"/>
</dbReference>
<dbReference type="Gene3D" id="1.10.10.10">
    <property type="entry name" value="Winged helix-like DNA-binding domain superfamily/Winged helix DNA-binding domain"/>
    <property type="match status" value="1"/>
</dbReference>
<dbReference type="GO" id="GO:0003677">
    <property type="term" value="F:DNA binding"/>
    <property type="evidence" value="ECO:0007669"/>
    <property type="project" value="UniProtKB-KW"/>
</dbReference>
<dbReference type="SUPFAM" id="SSF46785">
    <property type="entry name" value="Winged helix' DNA-binding domain"/>
    <property type="match status" value="1"/>
</dbReference>
<dbReference type="InterPro" id="IPR036390">
    <property type="entry name" value="WH_DNA-bd_sf"/>
</dbReference>
<dbReference type="PROSITE" id="PS51118">
    <property type="entry name" value="HTH_HXLR"/>
    <property type="match status" value="1"/>
</dbReference>
<proteinExistence type="predicted"/>
<protein>
    <recommendedName>
        <fullName evidence="4">HTH hxlR-type domain-containing protein</fullName>
    </recommendedName>
</protein>
<dbReference type="Pfam" id="PF01638">
    <property type="entry name" value="HxlR"/>
    <property type="match status" value="1"/>
</dbReference>